<sequence>MPTQMLSPVSFELEIVHSKKRLLHIVNVLLYIKNIFIDSKVTSAEITDNRGNKHRYSEGSFSSTWCDKPRDSPSKSVQWKGTVDLKTNQLGDLISNISPRRGKIDDSYGYFWRFDENSYNFRQVIGTKSSNSKLPSNIANFAFGNIVNGDCFVSHFSTQSSPKIADLNVELVSHKNELNLMFTVIDETGTKKKVKFRYDCDSIKSAIIHHVRPFGFSLYAALSNAPKMFVADGQSCFINGRNQINWKRKSSCGPISRDLIGKCNVLRLTWVYHDTSYMPALYLWRRHLKFDLSFGSIINCSNFLVDESIDMEFPDKIGYLLACLKSWSYNYQDDLHINYEGEAIINEFIKKQISAGKSDQVQRALHHLHESIVNCKVINVFEHFKDLLNKVELEWTNIKDLEKDTEHIKYVKTGVFTPSRTVFMPPVMTRTSKFLDSAEIDCVLRVIYRDENSGPLSSTFNNFGFNQQKGKRYDEENVDCVTSMLKHRLLKNGLCVAGRTYQYFGASPSQLKDGGMMLYSKDSQNRTAASIRSSLGIVKEKSVPKYMSRIGLSLSQVMAFVDLPGYTKIYLTSDIYGGSHPHTNKPYNFTDGCGSISLEAARYIYDDLIRQKVLERKGDDCYIPSAFQIRFMGSKGMLVVDPDLIGMTIVIRESMQKMFTERDRLGIVKVSEPRRAYLNKPFIMVLNQIGLCHDFFINLTTTTLRDLNSSFYDEQVALMTMKLYTHLNRVVSIDAFANCNFSFTNDSFFQAILHLAVKQAFDSLKTKQRIPLPWFEARTMLGVCDTTAKSPKVLANFEKGICQPSKLPVSMDGLGTGALKEGQVFCWPSDFPEPLRGEVIVTKFPTSDLGGVRRLVAVDCKQLHAIRDCIVFPVDGKRPHQDEMAGSDLDGDEYCVIWMEDILGIQERIPMTYPDNPKAKTQDEISDERMIEHHINCVKSDQVGQISNAQLALADSKGYDSDLCKSLGYKYNGALDAPKNGFDSRYLLRRGDRPLETPDYMDKWSIKPTYYSTSACGEIYRLVNLHQLSSIFLNVPAVFEPSSDIDERLLHPRMLKFITFAAESLLVYESRINHLLTRYGLKSEVELFTGILDGSSPSLLNESSRIKDKEDAMVAVLNSLLINKMDELFDSKLINASEDDKMAAASAIYYVSKQKVKETTTSYIGLPFIGNCAFYLRKYMKYKATTKKREKTPTTKAVVTHNQSTIEHPLMASAICKIKDKVINIIETFLTYGKGPKHTTLAISSRIDKVMSRDDPCAVVSLPVNILIAKLIQETKLVWTNLTGQKNNELNLNQFINTTIPTLIRSLLVDGTSLYKNEKTTSDYINQSFQVNYCKRGTHDLLWTLLEKTLAADTQIEILSDSMEKNSIPVVIHGSPTSIWVASMIIGIHNRLTSIHFKNYAT</sequence>
<dbReference type="EnsemblMetazoa" id="tetur02g08820.1">
    <property type="protein sequence ID" value="tetur02g08820.1"/>
    <property type="gene ID" value="tetur02g08820"/>
</dbReference>
<evidence type="ECO:0000259" key="9">
    <source>
        <dbReference type="Pfam" id="PF05183"/>
    </source>
</evidence>
<feature type="domain" description="RDRP core" evidence="9">
    <location>
        <begin position="416"/>
        <end position="1022"/>
    </location>
</feature>
<keyword evidence="4 8" id="KW-0548">Nucleotidyltransferase</keyword>
<evidence type="ECO:0000313" key="11">
    <source>
        <dbReference type="EnsemblMetazoa" id="tetur02g08820.1"/>
    </source>
</evidence>
<evidence type="ECO:0000313" key="12">
    <source>
        <dbReference type="Proteomes" id="UP000015104"/>
    </source>
</evidence>
<dbReference type="GO" id="GO:0030422">
    <property type="term" value="P:siRNA processing"/>
    <property type="evidence" value="ECO:0007669"/>
    <property type="project" value="TreeGrafter"/>
</dbReference>
<protein>
    <recommendedName>
        <fullName evidence="8">RNA-dependent RNA polymerase</fullName>
        <ecNumber evidence="8">2.7.7.48</ecNumber>
    </recommendedName>
</protein>
<dbReference type="Pfam" id="PF05183">
    <property type="entry name" value="RdRP"/>
    <property type="match status" value="1"/>
</dbReference>
<reference evidence="11" key="2">
    <citation type="submission" date="2015-06" db="UniProtKB">
        <authorList>
            <consortium name="EnsemblMetazoa"/>
        </authorList>
    </citation>
    <scope>IDENTIFICATION</scope>
</reference>
<comment type="similarity">
    <text evidence="1 8">Belongs to the RdRP family.</text>
</comment>
<evidence type="ECO:0000256" key="2">
    <source>
        <dbReference type="ARBA" id="ARBA00022484"/>
    </source>
</evidence>
<proteinExistence type="inferred from homology"/>
<evidence type="ECO:0000256" key="3">
    <source>
        <dbReference type="ARBA" id="ARBA00022679"/>
    </source>
</evidence>
<keyword evidence="12" id="KW-1185">Reference proteome</keyword>
<evidence type="ECO:0000259" key="10">
    <source>
        <dbReference type="Pfam" id="PF26253"/>
    </source>
</evidence>
<dbReference type="GO" id="GO:0003723">
    <property type="term" value="F:RNA binding"/>
    <property type="evidence" value="ECO:0007669"/>
    <property type="project" value="UniProtKB-KW"/>
</dbReference>
<dbReference type="eggNOG" id="KOG0988">
    <property type="taxonomic scope" value="Eukaryota"/>
</dbReference>
<evidence type="ECO:0000256" key="8">
    <source>
        <dbReference type="RuleBase" id="RU363098"/>
    </source>
</evidence>
<dbReference type="EC" id="2.7.7.48" evidence="8"/>
<evidence type="ECO:0000256" key="6">
    <source>
        <dbReference type="ARBA" id="ARBA00023158"/>
    </source>
</evidence>
<evidence type="ECO:0000256" key="4">
    <source>
        <dbReference type="ARBA" id="ARBA00022695"/>
    </source>
</evidence>
<comment type="catalytic activity">
    <reaction evidence="7 8">
        <text>RNA(n) + a ribonucleoside 5'-triphosphate = RNA(n+1) + diphosphate</text>
        <dbReference type="Rhea" id="RHEA:21248"/>
        <dbReference type="Rhea" id="RHEA-COMP:14527"/>
        <dbReference type="Rhea" id="RHEA-COMP:17342"/>
        <dbReference type="ChEBI" id="CHEBI:33019"/>
        <dbReference type="ChEBI" id="CHEBI:61557"/>
        <dbReference type="ChEBI" id="CHEBI:140395"/>
        <dbReference type="EC" id="2.7.7.48"/>
    </reaction>
</comment>
<dbReference type="EMBL" id="CAEY01000813">
    <property type="status" value="NOT_ANNOTATED_CDS"/>
    <property type="molecule type" value="Genomic_DNA"/>
</dbReference>
<dbReference type="InterPro" id="IPR007855">
    <property type="entry name" value="RDRP"/>
</dbReference>
<reference evidence="12" key="1">
    <citation type="submission" date="2011-08" db="EMBL/GenBank/DDBJ databases">
        <authorList>
            <person name="Rombauts S."/>
        </authorList>
    </citation>
    <scope>NUCLEOTIDE SEQUENCE</scope>
    <source>
        <strain evidence="12">London</strain>
    </source>
</reference>
<dbReference type="GO" id="GO:0031380">
    <property type="term" value="C:nuclear RNA-directed RNA polymerase complex"/>
    <property type="evidence" value="ECO:0007669"/>
    <property type="project" value="TreeGrafter"/>
</dbReference>
<keyword evidence="2 8" id="KW-0696">RNA-directed RNA polymerase</keyword>
<dbReference type="HOGENOM" id="CLU_253544_0_0_1"/>
<dbReference type="PANTHER" id="PTHR23079">
    <property type="entry name" value="RNA-DEPENDENT RNA POLYMERASE"/>
    <property type="match status" value="1"/>
</dbReference>
<dbReference type="Proteomes" id="UP000015104">
    <property type="component" value="Unassembled WGS sequence"/>
</dbReference>
<gene>
    <name evidence="11" type="primary">107371782</name>
</gene>
<organism evidence="11 12">
    <name type="scientific">Tetranychus urticae</name>
    <name type="common">Two-spotted spider mite</name>
    <dbReference type="NCBI Taxonomy" id="32264"/>
    <lineage>
        <taxon>Eukaryota</taxon>
        <taxon>Metazoa</taxon>
        <taxon>Ecdysozoa</taxon>
        <taxon>Arthropoda</taxon>
        <taxon>Chelicerata</taxon>
        <taxon>Arachnida</taxon>
        <taxon>Acari</taxon>
        <taxon>Acariformes</taxon>
        <taxon>Trombidiformes</taxon>
        <taxon>Prostigmata</taxon>
        <taxon>Eleutherengona</taxon>
        <taxon>Raphignathae</taxon>
        <taxon>Tetranychoidea</taxon>
        <taxon>Tetranychidae</taxon>
        <taxon>Tetranychus</taxon>
    </lineage>
</organism>
<dbReference type="Pfam" id="PF26253">
    <property type="entry name" value="RdRP_head"/>
    <property type="match status" value="1"/>
</dbReference>
<dbReference type="PANTHER" id="PTHR23079:SF55">
    <property type="entry name" value="RNA-DIRECTED RNA POLYMERASE"/>
    <property type="match status" value="1"/>
</dbReference>
<feature type="domain" description="RDRP C-terminal head" evidence="10">
    <location>
        <begin position="1051"/>
        <end position="1169"/>
    </location>
</feature>
<evidence type="ECO:0000256" key="1">
    <source>
        <dbReference type="ARBA" id="ARBA00005762"/>
    </source>
</evidence>
<evidence type="ECO:0000256" key="7">
    <source>
        <dbReference type="ARBA" id="ARBA00048744"/>
    </source>
</evidence>
<dbReference type="GO" id="GO:0003968">
    <property type="term" value="F:RNA-directed RNA polymerase activity"/>
    <property type="evidence" value="ECO:0007669"/>
    <property type="project" value="UniProtKB-KW"/>
</dbReference>
<accession>T1JWM7</accession>
<keyword evidence="3 8" id="KW-0808">Transferase</keyword>
<dbReference type="InterPro" id="IPR058752">
    <property type="entry name" value="RDRP_C_head"/>
</dbReference>
<name>T1JWM7_TETUR</name>
<dbReference type="InterPro" id="IPR057596">
    <property type="entry name" value="RDRP_core"/>
</dbReference>
<evidence type="ECO:0000256" key="5">
    <source>
        <dbReference type="ARBA" id="ARBA00022884"/>
    </source>
</evidence>
<keyword evidence="5 8" id="KW-0694">RNA-binding</keyword>
<keyword evidence="6" id="KW-0943">RNA-mediated gene silencing</keyword>